<proteinExistence type="predicted"/>
<sequence length="65" mass="6976">MAFSEVQSNSKPNSTAKSSSDKHISTKSTESIVPSSPIKGVFLLIIDFLSSETFCTSLKTLSSTF</sequence>
<protein>
    <submittedName>
        <fullName evidence="2">Uncharacterized protein</fullName>
    </submittedName>
</protein>
<dbReference type="AlphaFoldDB" id="A0A382VRT8"/>
<organism evidence="2">
    <name type="scientific">marine metagenome</name>
    <dbReference type="NCBI Taxonomy" id="408172"/>
    <lineage>
        <taxon>unclassified sequences</taxon>
        <taxon>metagenomes</taxon>
        <taxon>ecological metagenomes</taxon>
    </lineage>
</organism>
<name>A0A382VRT8_9ZZZZ</name>
<feature type="compositionally biased region" description="Polar residues" evidence="1">
    <location>
        <begin position="1"/>
        <end position="18"/>
    </location>
</feature>
<feature type="region of interest" description="Disordered" evidence="1">
    <location>
        <begin position="1"/>
        <end position="33"/>
    </location>
</feature>
<feature type="non-terminal residue" evidence="2">
    <location>
        <position position="65"/>
    </location>
</feature>
<accession>A0A382VRT8</accession>
<evidence type="ECO:0000256" key="1">
    <source>
        <dbReference type="SAM" id="MobiDB-lite"/>
    </source>
</evidence>
<reference evidence="2" key="1">
    <citation type="submission" date="2018-05" db="EMBL/GenBank/DDBJ databases">
        <authorList>
            <person name="Lanie J.A."/>
            <person name="Ng W.-L."/>
            <person name="Kazmierczak K.M."/>
            <person name="Andrzejewski T.M."/>
            <person name="Davidsen T.M."/>
            <person name="Wayne K.J."/>
            <person name="Tettelin H."/>
            <person name="Glass J.I."/>
            <person name="Rusch D."/>
            <person name="Podicherti R."/>
            <person name="Tsui H.-C.T."/>
            <person name="Winkler M.E."/>
        </authorList>
    </citation>
    <scope>NUCLEOTIDE SEQUENCE</scope>
</reference>
<dbReference type="EMBL" id="UINC01154136">
    <property type="protein sequence ID" value="SVD49249.1"/>
    <property type="molecule type" value="Genomic_DNA"/>
</dbReference>
<evidence type="ECO:0000313" key="2">
    <source>
        <dbReference type="EMBL" id="SVD49249.1"/>
    </source>
</evidence>
<gene>
    <name evidence="2" type="ORF">METZ01_LOCUS402103</name>
</gene>